<protein>
    <submittedName>
        <fullName evidence="3">Uncharacterized protein</fullName>
    </submittedName>
</protein>
<evidence type="ECO:0000256" key="1">
    <source>
        <dbReference type="SAM" id="MobiDB-lite"/>
    </source>
</evidence>
<keyword evidence="2" id="KW-0472">Membrane</keyword>
<comment type="caution">
    <text evidence="3">The sequence shown here is derived from an EMBL/GenBank/DDBJ whole genome shotgun (WGS) entry which is preliminary data.</text>
</comment>
<sequence length="850" mass="91851">EPAAEAAAAKDEVVTGRAQLVHISTPKTGYQLRVVNIHNFDHSAEELNNTAEATWLRYDSLTYMLLPPDAVAAWWLRTWTSRRRWRLWRQTMRSIARFIWRQDMWTARKLIHLSDLGKKYLSVDGDRDIETIRETLERRLAPSWTGFRSQDHAEYLGTFIGPGASLALIWDASHHKCVSRWKRTSFAPLSAMGAGPREKQSRLVGHPRIHGCRGLGTAPLRFEGVEGPAAAVGGADLSALFGRDGSAPPAPTAAPAGPRAGGATGPRLLGPVAARPSCGHGSATRAGARVAVSRRGPSVPLGAGVAAMAVAAAAADAIEAAFARLAAQWIAQLSKSAELGAAGAGARGCALEACATGVAEEADLYSALPVLMRILVRASLVTGLVMNLAKCVIVFYRRYNYMFAHIILGLLGLASLVARGQLDGCRDEDAQQMGKGAPQKFQRVRGGGRAPGRDDIDLVGPVISLQKLGLRQDLKSREHEHMLRLFYLVPKTSCAAKKGLQGGQDYYAAVASRGRGRRLGAPYLHAAVAAFDGLIEDCSDGAHKDVLMAYQKLFNQESGPHFVKEIFGMFKLKEAYSEDGAEEKDIQVKVDIHINPMADVEMLVECMKVKVEGQIPPIGILRRAILKAFVQAGAQAGEGPGPKDELARVVERQLHGLCIKAKSPQPLHIVDFLSDPLPDHLGRVGAALDPHGAAAATFDSLKNQLADRRLQNHEEAWHLADKLTKKLKTVANDMLTMQERVMNEGLQKTIPAVTADPVWAAHVSTRASSPASQRTSLYSLARPFADPQADSDGAYFDSLMKSLRVPACVNEFAQRLEATPLDPMPECPVESRAGPKKYPVSGLIAGQISR</sequence>
<organism evidence="3 4">
    <name type="scientific">Prorocentrum cordatum</name>
    <dbReference type="NCBI Taxonomy" id="2364126"/>
    <lineage>
        <taxon>Eukaryota</taxon>
        <taxon>Sar</taxon>
        <taxon>Alveolata</taxon>
        <taxon>Dinophyceae</taxon>
        <taxon>Prorocentrales</taxon>
        <taxon>Prorocentraceae</taxon>
        <taxon>Prorocentrum</taxon>
    </lineage>
</organism>
<feature type="region of interest" description="Disordered" evidence="1">
    <location>
        <begin position="243"/>
        <end position="286"/>
    </location>
</feature>
<evidence type="ECO:0000313" key="3">
    <source>
        <dbReference type="EMBL" id="CAK0893836.1"/>
    </source>
</evidence>
<reference evidence="3" key="1">
    <citation type="submission" date="2023-10" db="EMBL/GenBank/DDBJ databases">
        <authorList>
            <person name="Chen Y."/>
            <person name="Shah S."/>
            <person name="Dougan E. K."/>
            <person name="Thang M."/>
            <person name="Chan C."/>
        </authorList>
    </citation>
    <scope>NUCLEOTIDE SEQUENCE [LARGE SCALE GENOMIC DNA]</scope>
</reference>
<dbReference type="Proteomes" id="UP001189429">
    <property type="component" value="Unassembled WGS sequence"/>
</dbReference>
<feature type="transmembrane region" description="Helical" evidence="2">
    <location>
        <begin position="403"/>
        <end position="422"/>
    </location>
</feature>
<keyword evidence="4" id="KW-1185">Reference proteome</keyword>
<proteinExistence type="predicted"/>
<name>A0ABN9X3D0_9DINO</name>
<feature type="non-terminal residue" evidence="3">
    <location>
        <position position="1"/>
    </location>
</feature>
<evidence type="ECO:0000256" key="2">
    <source>
        <dbReference type="SAM" id="Phobius"/>
    </source>
</evidence>
<feature type="transmembrane region" description="Helical" evidence="2">
    <location>
        <begin position="374"/>
        <end position="396"/>
    </location>
</feature>
<gene>
    <name evidence="3" type="ORF">PCOR1329_LOCUS73069</name>
</gene>
<evidence type="ECO:0000313" key="4">
    <source>
        <dbReference type="Proteomes" id="UP001189429"/>
    </source>
</evidence>
<dbReference type="EMBL" id="CAUYUJ010019815">
    <property type="protein sequence ID" value="CAK0893836.1"/>
    <property type="molecule type" value="Genomic_DNA"/>
</dbReference>
<keyword evidence="2" id="KW-0812">Transmembrane</keyword>
<accession>A0ABN9X3D0</accession>
<keyword evidence="2" id="KW-1133">Transmembrane helix</keyword>
<feature type="non-terminal residue" evidence="3">
    <location>
        <position position="850"/>
    </location>
</feature>